<dbReference type="GO" id="GO:0006952">
    <property type="term" value="P:defense response"/>
    <property type="evidence" value="ECO:0007669"/>
    <property type="project" value="UniProtKB-ARBA"/>
</dbReference>
<evidence type="ECO:0000256" key="4">
    <source>
        <dbReference type="ARBA" id="ARBA00009592"/>
    </source>
</evidence>
<evidence type="ECO:0000256" key="20">
    <source>
        <dbReference type="ARBA" id="ARBA00023180"/>
    </source>
</evidence>
<evidence type="ECO:0000256" key="11">
    <source>
        <dbReference type="ARBA" id="ARBA00022692"/>
    </source>
</evidence>
<dbReference type="Gene3D" id="3.30.200.20">
    <property type="entry name" value="Phosphorylase Kinase, domain 1"/>
    <property type="match status" value="1"/>
</dbReference>
<dbReference type="Gene3D" id="3.80.10.10">
    <property type="entry name" value="Ribonuclease Inhibitor"/>
    <property type="match status" value="5"/>
</dbReference>
<organism evidence="26 27">
    <name type="scientific">Deinandra increscens subsp. villosa</name>
    <dbReference type="NCBI Taxonomy" id="3103831"/>
    <lineage>
        <taxon>Eukaryota</taxon>
        <taxon>Viridiplantae</taxon>
        <taxon>Streptophyta</taxon>
        <taxon>Embryophyta</taxon>
        <taxon>Tracheophyta</taxon>
        <taxon>Spermatophyta</taxon>
        <taxon>Magnoliopsida</taxon>
        <taxon>eudicotyledons</taxon>
        <taxon>Gunneridae</taxon>
        <taxon>Pentapetalae</taxon>
        <taxon>asterids</taxon>
        <taxon>campanulids</taxon>
        <taxon>Asterales</taxon>
        <taxon>Asteraceae</taxon>
        <taxon>Asteroideae</taxon>
        <taxon>Heliantheae alliance</taxon>
        <taxon>Madieae</taxon>
        <taxon>Madiinae</taxon>
        <taxon>Deinandra</taxon>
    </lineage>
</organism>
<dbReference type="GO" id="GO:0004674">
    <property type="term" value="F:protein serine/threonine kinase activity"/>
    <property type="evidence" value="ECO:0007669"/>
    <property type="project" value="UniProtKB-KW"/>
</dbReference>
<evidence type="ECO:0000313" key="26">
    <source>
        <dbReference type="EMBL" id="KAK9056076.1"/>
    </source>
</evidence>
<dbReference type="Pfam" id="PF08263">
    <property type="entry name" value="LRRNT_2"/>
    <property type="match status" value="1"/>
</dbReference>
<evidence type="ECO:0000313" key="27">
    <source>
        <dbReference type="Proteomes" id="UP001408789"/>
    </source>
</evidence>
<comment type="catalytic activity">
    <reaction evidence="21">
        <text>L-threonyl-[protein] + ATP = O-phospho-L-threonyl-[protein] + ADP + H(+)</text>
        <dbReference type="Rhea" id="RHEA:46608"/>
        <dbReference type="Rhea" id="RHEA-COMP:11060"/>
        <dbReference type="Rhea" id="RHEA-COMP:11605"/>
        <dbReference type="ChEBI" id="CHEBI:15378"/>
        <dbReference type="ChEBI" id="CHEBI:30013"/>
        <dbReference type="ChEBI" id="CHEBI:30616"/>
        <dbReference type="ChEBI" id="CHEBI:61977"/>
        <dbReference type="ChEBI" id="CHEBI:456216"/>
        <dbReference type="EC" id="2.7.11.1"/>
    </reaction>
</comment>
<evidence type="ECO:0000256" key="3">
    <source>
        <dbReference type="ARBA" id="ARBA00008684"/>
    </source>
</evidence>
<dbReference type="InterPro" id="IPR011009">
    <property type="entry name" value="Kinase-like_dom_sf"/>
</dbReference>
<dbReference type="SMART" id="SM00220">
    <property type="entry name" value="S_TKc"/>
    <property type="match status" value="1"/>
</dbReference>
<evidence type="ECO:0000256" key="19">
    <source>
        <dbReference type="ARBA" id="ARBA00023170"/>
    </source>
</evidence>
<dbReference type="PANTHER" id="PTHR48005">
    <property type="entry name" value="LEUCINE RICH REPEAT KINASE 2"/>
    <property type="match status" value="1"/>
</dbReference>
<keyword evidence="9" id="KW-0433">Leucine-rich repeat</keyword>
<keyword evidence="15" id="KW-0418">Kinase</keyword>
<dbReference type="PANTHER" id="PTHR48005:SF57">
    <property type="entry name" value="RECEPTOR KINASE-LIKE PROTEIN XA21"/>
    <property type="match status" value="1"/>
</dbReference>
<keyword evidence="16 23" id="KW-0067">ATP-binding</keyword>
<evidence type="ECO:0000256" key="10">
    <source>
        <dbReference type="ARBA" id="ARBA00022679"/>
    </source>
</evidence>
<evidence type="ECO:0000256" key="18">
    <source>
        <dbReference type="ARBA" id="ARBA00023136"/>
    </source>
</evidence>
<keyword evidence="11 24" id="KW-0812">Transmembrane</keyword>
<dbReference type="FunFam" id="1.10.510.10:FF:000358">
    <property type="entry name" value="Putative leucine-rich repeat receptor-like serine/threonine-protein kinase"/>
    <property type="match status" value="1"/>
</dbReference>
<evidence type="ECO:0000256" key="21">
    <source>
        <dbReference type="ARBA" id="ARBA00047899"/>
    </source>
</evidence>
<evidence type="ECO:0000256" key="22">
    <source>
        <dbReference type="ARBA" id="ARBA00048679"/>
    </source>
</evidence>
<feature type="domain" description="Protein kinase" evidence="25">
    <location>
        <begin position="891"/>
        <end position="1168"/>
    </location>
</feature>
<evidence type="ECO:0000256" key="13">
    <source>
        <dbReference type="ARBA" id="ARBA00022737"/>
    </source>
</evidence>
<evidence type="ECO:0000256" key="15">
    <source>
        <dbReference type="ARBA" id="ARBA00022777"/>
    </source>
</evidence>
<comment type="caution">
    <text evidence="26">The sequence shown here is derived from an EMBL/GenBank/DDBJ whole genome shotgun (WGS) entry which is preliminary data.</text>
</comment>
<keyword evidence="10" id="KW-0808">Transferase</keyword>
<dbReference type="AlphaFoldDB" id="A0AAP0CHD0"/>
<keyword evidence="6" id="KW-1003">Cell membrane</keyword>
<dbReference type="SUPFAM" id="SSF52058">
    <property type="entry name" value="L domain-like"/>
    <property type="match status" value="2"/>
</dbReference>
<dbReference type="InterPro" id="IPR051420">
    <property type="entry name" value="Ser_Thr_Kinases_DiverseReg"/>
</dbReference>
<dbReference type="InterPro" id="IPR008271">
    <property type="entry name" value="Ser/Thr_kinase_AS"/>
</dbReference>
<keyword evidence="14 23" id="KW-0547">Nucleotide-binding</keyword>
<reference evidence="26 27" key="1">
    <citation type="submission" date="2024-04" db="EMBL/GenBank/DDBJ databases">
        <title>The reference genome of an endangered Asteraceae, Deinandra increscens subsp. villosa, native to the Central Coast of California.</title>
        <authorList>
            <person name="Guilliams M."/>
            <person name="Hasenstab-Lehman K."/>
            <person name="Meyer R."/>
            <person name="Mcevoy S."/>
        </authorList>
    </citation>
    <scope>NUCLEOTIDE SEQUENCE [LARGE SCALE GENOMIC DNA]</scope>
    <source>
        <tissue evidence="26">Leaf</tissue>
    </source>
</reference>
<comment type="subcellular location">
    <subcellularLocation>
        <location evidence="1">Cell membrane</location>
        <topology evidence="1">Single-pass membrane protein</topology>
    </subcellularLocation>
    <subcellularLocation>
        <location evidence="2">Membrane</location>
        <topology evidence="2">Single-pass type I membrane protein</topology>
    </subcellularLocation>
</comment>
<evidence type="ECO:0000259" key="25">
    <source>
        <dbReference type="PROSITE" id="PS50011"/>
    </source>
</evidence>
<evidence type="ECO:0000256" key="6">
    <source>
        <dbReference type="ARBA" id="ARBA00022475"/>
    </source>
</evidence>
<evidence type="ECO:0000256" key="23">
    <source>
        <dbReference type="PROSITE-ProRule" id="PRU10141"/>
    </source>
</evidence>
<dbReference type="InterPro" id="IPR032675">
    <property type="entry name" value="LRR_dom_sf"/>
</dbReference>
<dbReference type="PRINTS" id="PR00019">
    <property type="entry name" value="LEURICHRPT"/>
</dbReference>
<dbReference type="Pfam" id="PF00560">
    <property type="entry name" value="LRR_1"/>
    <property type="match status" value="5"/>
</dbReference>
<dbReference type="GO" id="GO:0051707">
    <property type="term" value="P:response to other organism"/>
    <property type="evidence" value="ECO:0007669"/>
    <property type="project" value="UniProtKB-ARBA"/>
</dbReference>
<dbReference type="FunFam" id="3.30.200.20:FF:000661">
    <property type="entry name" value="Serine-threonine protein kinase plant-type"/>
    <property type="match status" value="1"/>
</dbReference>
<dbReference type="GO" id="GO:0005886">
    <property type="term" value="C:plasma membrane"/>
    <property type="evidence" value="ECO:0007669"/>
    <property type="project" value="UniProtKB-SubCell"/>
</dbReference>
<dbReference type="SUPFAM" id="SSF56112">
    <property type="entry name" value="Protein kinase-like (PK-like)"/>
    <property type="match status" value="1"/>
</dbReference>
<protein>
    <recommendedName>
        <fullName evidence="5">non-specific serine/threonine protein kinase</fullName>
        <ecNumber evidence="5">2.7.11.1</ecNumber>
    </recommendedName>
</protein>
<evidence type="ECO:0000256" key="9">
    <source>
        <dbReference type="ARBA" id="ARBA00022614"/>
    </source>
</evidence>
<keyword evidence="13" id="KW-0677">Repeat</keyword>
<dbReference type="FunFam" id="3.80.10.10:FF:000275">
    <property type="entry name" value="Leucine-rich repeat receptor-like protein kinase"/>
    <property type="match status" value="1"/>
</dbReference>
<dbReference type="Gene3D" id="1.10.510.10">
    <property type="entry name" value="Transferase(Phosphotransferase) domain 1"/>
    <property type="match status" value="1"/>
</dbReference>
<keyword evidence="7" id="KW-0723">Serine/threonine-protein kinase</keyword>
<dbReference type="InterPro" id="IPR001611">
    <property type="entry name" value="Leu-rich_rpt"/>
</dbReference>
<comment type="catalytic activity">
    <reaction evidence="22">
        <text>L-seryl-[protein] + ATP = O-phospho-L-seryl-[protein] + ADP + H(+)</text>
        <dbReference type="Rhea" id="RHEA:17989"/>
        <dbReference type="Rhea" id="RHEA-COMP:9863"/>
        <dbReference type="Rhea" id="RHEA-COMP:11604"/>
        <dbReference type="ChEBI" id="CHEBI:15378"/>
        <dbReference type="ChEBI" id="CHEBI:29999"/>
        <dbReference type="ChEBI" id="CHEBI:30616"/>
        <dbReference type="ChEBI" id="CHEBI:83421"/>
        <dbReference type="ChEBI" id="CHEBI:456216"/>
        <dbReference type="EC" id="2.7.11.1"/>
    </reaction>
</comment>
<dbReference type="SMART" id="SM00369">
    <property type="entry name" value="LRR_TYP"/>
    <property type="match status" value="9"/>
</dbReference>
<gene>
    <name evidence="26" type="ORF">SSX86_027163</name>
</gene>
<keyword evidence="20" id="KW-0325">Glycoprotein</keyword>
<dbReference type="SUPFAM" id="SSF52047">
    <property type="entry name" value="RNI-like"/>
    <property type="match status" value="1"/>
</dbReference>
<dbReference type="InterPro" id="IPR003591">
    <property type="entry name" value="Leu-rich_rpt_typical-subtyp"/>
</dbReference>
<evidence type="ECO:0000256" key="16">
    <source>
        <dbReference type="ARBA" id="ARBA00022840"/>
    </source>
</evidence>
<feature type="transmembrane region" description="Helical" evidence="24">
    <location>
        <begin position="7"/>
        <end position="27"/>
    </location>
</feature>
<dbReference type="InterPro" id="IPR017441">
    <property type="entry name" value="Protein_kinase_ATP_BS"/>
</dbReference>
<keyword evidence="27" id="KW-1185">Reference proteome</keyword>
<feature type="binding site" evidence="23">
    <location>
        <position position="919"/>
    </location>
    <ligand>
        <name>ATP</name>
        <dbReference type="ChEBI" id="CHEBI:30616"/>
    </ligand>
</feature>
<dbReference type="PROSITE" id="PS50011">
    <property type="entry name" value="PROTEIN_KINASE_DOM"/>
    <property type="match status" value="1"/>
</dbReference>
<evidence type="ECO:0000256" key="5">
    <source>
        <dbReference type="ARBA" id="ARBA00012513"/>
    </source>
</evidence>
<keyword evidence="19" id="KW-0675">Receptor</keyword>
<keyword evidence="18 24" id="KW-0472">Membrane</keyword>
<sequence length="1171" mass="130111">MNNKAIFTFNLIIAFMMTLDYICFYTAQHAGVSLSTDQHALEAVKAQINIDPFGTLSKNWSAKTSVCNWKGVTCGFQYRTQRVIALDLSYMGLVGTISPHIGNLSFLSLIDLTNNSFHGSIPREIAQLLHLEQVYMGYNNLAGILPLSYIKNMPKLEILHLYKNNLTGTLSPYFLGNMTSLKTLRLNHNSLHGNIPEEMGNGSCLQDFYVNNNQLTGFVSPTFFNQSCLRKIELSVNGLSGSLPEDMCSNDQLGKLMLLFISDNEFSGRIPSSIVKCQQLRYLSMSFNKFNDGIPRVLGNLTLLKELYLGVNDWQGTIPAEIGNLKRLEMLDISTGNLEGHIPQVIFNMSSLKVINLNSNSLSGVLSSNIYTGLHNIEELQLSGNRYTGQLPSGFWKLKKLQKLYLSINNFTGNIPPEVMNLTQLTHLYVGSNRLTGVIPDEINHLHHLEELSLVNNSIGGNIRFNSSALKKLDLSQNMFSGNYWNDCCSDKIIRGSIPITIGILELLERLLFGQNHFTNEGSQLNFLSSLTNCRKLRTLAFADNPLKAFLPASIGNLSTSLEIFQASGCGIKGKIPSEIGNLTNLQMLALDMNELKGNIPITLVKLQNVGQLYLEDNMLQGGIPQELCLLKNLGELYLSKNQLSGAIPPCLGDISSLTWLFLDSNILTSTIPSNLWSHKSLVVLNLSSNIFTGNLPSSIGSSNALLTGLDLSFNGLSGDIPSSISGYQMLTKLSLAHNSLQGSIPESLGRLISLEFLDLSQNNLSGVIPRSLVTLRHLDYLNLSSNMLQGEIPSGGRFSNFNASSFMHNKDLCGALKLEVLSCRTKQHESRTLSSLKYIFPVIAAIIGLALGVCLLRRHRKRVRTKVELPSLVEWTRVSYYELVRATESFDESNLIGKGAYGSVFKGKLSDGVNVAVKVFNLLSEGAGKSFDIECEVLRNIRHRNLVRIISSCTNLDFRCLVMEYMSKGSLEQWLYSHNNHLSLVQRLQILIDVASALEYLHDDHPTPIIHCDLKPSNVLLDEDMHARVCDFGIAKIFGEEEFRLRTATFGTIGYMAPEYGMEGIVSPGSDVYSFGILLLETFTRKKPTDEMFCGEVSLRSWVLEATQRSLFEVVDEDLINEHLYAKQESLASIFNLAMDCTSDSSSLRINMKETVVRLCKIQKNFLANN</sequence>
<feature type="transmembrane region" description="Helical" evidence="24">
    <location>
        <begin position="839"/>
        <end position="857"/>
    </location>
</feature>
<evidence type="ECO:0000256" key="17">
    <source>
        <dbReference type="ARBA" id="ARBA00022989"/>
    </source>
</evidence>
<dbReference type="EMBL" id="JBCNJP010000025">
    <property type="protein sequence ID" value="KAK9056076.1"/>
    <property type="molecule type" value="Genomic_DNA"/>
</dbReference>
<dbReference type="InterPro" id="IPR013210">
    <property type="entry name" value="LRR_N_plant-typ"/>
</dbReference>
<keyword evidence="17 24" id="KW-1133">Transmembrane helix</keyword>
<accession>A0AAP0CHD0</accession>
<dbReference type="FunFam" id="3.80.10.10:FF:000095">
    <property type="entry name" value="LRR receptor-like serine/threonine-protein kinase GSO1"/>
    <property type="match status" value="2"/>
</dbReference>
<evidence type="ECO:0000256" key="14">
    <source>
        <dbReference type="ARBA" id="ARBA00022741"/>
    </source>
</evidence>
<dbReference type="Proteomes" id="UP001408789">
    <property type="component" value="Unassembled WGS sequence"/>
</dbReference>
<dbReference type="GO" id="GO:0005524">
    <property type="term" value="F:ATP binding"/>
    <property type="evidence" value="ECO:0007669"/>
    <property type="project" value="UniProtKB-UniRule"/>
</dbReference>
<dbReference type="EC" id="2.7.11.1" evidence="5"/>
<evidence type="ECO:0000256" key="7">
    <source>
        <dbReference type="ARBA" id="ARBA00022527"/>
    </source>
</evidence>
<dbReference type="InterPro" id="IPR001245">
    <property type="entry name" value="Ser-Thr/Tyr_kinase_cat_dom"/>
</dbReference>
<evidence type="ECO:0000256" key="24">
    <source>
        <dbReference type="SAM" id="Phobius"/>
    </source>
</evidence>
<dbReference type="PROSITE" id="PS00108">
    <property type="entry name" value="PROTEIN_KINASE_ST"/>
    <property type="match status" value="1"/>
</dbReference>
<evidence type="ECO:0000256" key="2">
    <source>
        <dbReference type="ARBA" id="ARBA00004479"/>
    </source>
</evidence>
<proteinExistence type="inferred from homology"/>
<name>A0AAP0CHD0_9ASTR</name>
<keyword evidence="8" id="KW-0597">Phosphoprotein</keyword>
<dbReference type="InterPro" id="IPR000719">
    <property type="entry name" value="Prot_kinase_dom"/>
</dbReference>
<dbReference type="Pfam" id="PF13855">
    <property type="entry name" value="LRR_8"/>
    <property type="match status" value="3"/>
</dbReference>
<dbReference type="PROSITE" id="PS00107">
    <property type="entry name" value="PROTEIN_KINASE_ATP"/>
    <property type="match status" value="1"/>
</dbReference>
<evidence type="ECO:0000256" key="12">
    <source>
        <dbReference type="ARBA" id="ARBA00022729"/>
    </source>
</evidence>
<comment type="similarity">
    <text evidence="3">Belongs to the protein kinase superfamily. Ser/Thr protein kinase family.</text>
</comment>
<evidence type="ECO:0000256" key="8">
    <source>
        <dbReference type="ARBA" id="ARBA00022553"/>
    </source>
</evidence>
<evidence type="ECO:0000256" key="1">
    <source>
        <dbReference type="ARBA" id="ARBA00004162"/>
    </source>
</evidence>
<dbReference type="Pfam" id="PF07714">
    <property type="entry name" value="PK_Tyr_Ser-Thr"/>
    <property type="match status" value="1"/>
</dbReference>
<keyword evidence="12" id="KW-0732">Signal</keyword>
<comment type="similarity">
    <text evidence="4">Belongs to the RLP family.</text>
</comment>